<sequence length="76" mass="8559">MVSLVDSVEGLGCIHIELGLLNSLNYVFDLLLLRRPGRSHRSADSYVVDERLWFVLASSSSWQVARKVYLRLPGPS</sequence>
<organism evidence="1 2">
    <name type="scientific">Thanatephorus cucumeris (strain AG1-IA)</name>
    <name type="common">Rice sheath blight fungus</name>
    <name type="synonym">Rhizoctonia solani</name>
    <dbReference type="NCBI Taxonomy" id="983506"/>
    <lineage>
        <taxon>Eukaryota</taxon>
        <taxon>Fungi</taxon>
        <taxon>Dikarya</taxon>
        <taxon>Basidiomycota</taxon>
        <taxon>Agaricomycotina</taxon>
        <taxon>Agaricomycetes</taxon>
        <taxon>Cantharellales</taxon>
        <taxon>Ceratobasidiaceae</taxon>
        <taxon>Rhizoctonia</taxon>
        <taxon>Rhizoctonia solani AG-1</taxon>
    </lineage>
</organism>
<dbReference type="Proteomes" id="UP000011668">
    <property type="component" value="Unassembled WGS sequence"/>
</dbReference>
<protein>
    <submittedName>
        <fullName evidence="1">Uncharacterized protein</fullName>
    </submittedName>
</protein>
<keyword evidence="2" id="KW-1185">Reference proteome</keyword>
<dbReference type="HOGENOM" id="CLU_2656137_0_0_1"/>
<dbReference type="AlphaFoldDB" id="L8WXC4"/>
<name>L8WXC4_THACA</name>
<accession>L8WXC4</accession>
<evidence type="ECO:0000313" key="2">
    <source>
        <dbReference type="Proteomes" id="UP000011668"/>
    </source>
</evidence>
<gene>
    <name evidence="1" type="ORF">AG1IA_04505</name>
</gene>
<dbReference type="EMBL" id="AFRT01001052">
    <property type="protein sequence ID" value="ELU41472.1"/>
    <property type="molecule type" value="Genomic_DNA"/>
</dbReference>
<comment type="caution">
    <text evidence="1">The sequence shown here is derived from an EMBL/GenBank/DDBJ whole genome shotgun (WGS) entry which is preliminary data.</text>
</comment>
<proteinExistence type="predicted"/>
<evidence type="ECO:0000313" key="1">
    <source>
        <dbReference type="EMBL" id="ELU41472.1"/>
    </source>
</evidence>
<reference evidence="1 2" key="1">
    <citation type="journal article" date="2013" name="Nat. Commun.">
        <title>The evolution and pathogenic mechanisms of the rice sheath blight pathogen.</title>
        <authorList>
            <person name="Zheng A."/>
            <person name="Lin R."/>
            <person name="Xu L."/>
            <person name="Qin P."/>
            <person name="Tang C."/>
            <person name="Ai P."/>
            <person name="Zhang D."/>
            <person name="Liu Y."/>
            <person name="Sun Z."/>
            <person name="Feng H."/>
            <person name="Wang Y."/>
            <person name="Chen Y."/>
            <person name="Liang X."/>
            <person name="Fu R."/>
            <person name="Li Q."/>
            <person name="Zhang J."/>
            <person name="Yu X."/>
            <person name="Xie Z."/>
            <person name="Ding L."/>
            <person name="Guan P."/>
            <person name="Tang J."/>
            <person name="Liang Y."/>
            <person name="Wang S."/>
            <person name="Deng Q."/>
            <person name="Li S."/>
            <person name="Zhu J."/>
            <person name="Wang L."/>
            <person name="Liu H."/>
            <person name="Li P."/>
        </authorList>
    </citation>
    <scope>NUCLEOTIDE SEQUENCE [LARGE SCALE GENOMIC DNA]</scope>
    <source>
        <strain evidence="2">AG-1 IA</strain>
    </source>
</reference>